<reference evidence="10" key="2">
    <citation type="journal article" date="2023" name="ISME Commun">
        <title>Characterization of a bloom-associated alphaproteobacterial lineage, 'Candidatus Phycosocius': insights into freshwater algal-bacterial interactions.</title>
        <authorList>
            <person name="Tanabe Y."/>
            <person name="Yamaguchi H."/>
            <person name="Yoshida M."/>
            <person name="Kai A."/>
            <person name="Okazaki Y."/>
        </authorList>
    </citation>
    <scope>NUCLEOTIDE SEQUENCE</scope>
    <source>
        <strain evidence="10">BOTRYCO-1</strain>
    </source>
</reference>
<dbReference type="PANTHER" id="PTHR23355:SF9">
    <property type="entry name" value="DIS3-LIKE EXONUCLEASE 2"/>
    <property type="match status" value="1"/>
</dbReference>
<dbReference type="SUPFAM" id="SSF50249">
    <property type="entry name" value="Nucleic acid-binding proteins"/>
    <property type="match status" value="3"/>
</dbReference>
<dbReference type="SMART" id="SM00316">
    <property type="entry name" value="S1"/>
    <property type="match status" value="1"/>
</dbReference>
<reference evidence="10" key="1">
    <citation type="submission" date="2021-05" db="EMBL/GenBank/DDBJ databases">
        <authorList>
            <person name="Tanabe Y."/>
        </authorList>
    </citation>
    <scope>NUCLEOTIDE SEQUENCE</scope>
    <source>
        <strain evidence="10">BOTRYCO-1</strain>
    </source>
</reference>
<keyword evidence="4 7" id="KW-0378">Hydrolase</keyword>
<dbReference type="EMBL" id="BPFZ01000010">
    <property type="protein sequence ID" value="GIU67530.1"/>
    <property type="molecule type" value="Genomic_DNA"/>
</dbReference>
<evidence type="ECO:0000256" key="8">
    <source>
        <dbReference type="SAM" id="MobiDB-lite"/>
    </source>
</evidence>
<sequence length="775" mass="84363">MKMKGRGNGQKNKAQKKHVAHLGLGVPDKATLLAFLNQSKTSLAPRDIAKAFGIKGEDKRALKALLRELADSGEIAKTGRKAVASQAVPPSGGLFQVIEINTDGEPLARALGRDDYAFGPMVRLAHSKPKMHHDGPPPGVGDRFIGKTRQTHDGEYEVNVIKRLGRVIEKTFGVFLASDHRLGQAGSGGGRIQPADKKLRHELQVAPEHAKGAKNGDLVAARLLPHRGFGPKKAEIIEIFGYSEDPKAASILAIAAHSIPMGFNVEEEEEAQRAGPASLNAREDLRHIPLVTIDPEDARDHDDAVYAEALPDGGHKILVAIADVAFYVTPGSALDEGALLRGNSVYFPDRVVPMLPERLSADLCSLKQGEVRPCLALEILIDAQGIKQSHRFFRGLMKSAASLTYRQAQSAIDGLPDDITGPLLEPVLNPLWAAYRALEKARTLREPLEINSPERKIVLSSEGKVISIALADRFDAHRLIEEMMILSNVCAAETLEDKRSPLIYRVHDQPSAAKLAALGDFLASVGFKWAKGQPPTPVRFNKILTLAAPTENAEMINEIVLRTQAQAIYDTNNIGHFGLNLRKYAHFTSPIRRYGDLIVHRALISALNLGLDGLKSQSLDELKRIAQMITTTERRAMAAERDATDRYVAAFLSERVGAIFDGRITSVNRFGLFVRLVETGGDGLIPVMRLGSEYFHHDEAGHALIGSETGDRWELGAKVQVRLMEAVPVSGGLLFDMVSAAKIGPVPSRRALRGPQRATTPRKVGGPPRGVARRR</sequence>
<feature type="domain" description="S1 motif" evidence="9">
    <location>
        <begin position="657"/>
        <end position="738"/>
    </location>
</feature>
<feature type="compositionally biased region" description="Low complexity" evidence="8">
    <location>
        <begin position="761"/>
        <end position="775"/>
    </location>
</feature>
<evidence type="ECO:0000256" key="7">
    <source>
        <dbReference type="HAMAP-Rule" id="MF_01895"/>
    </source>
</evidence>
<name>A0ABQ4PWT0_9PROT</name>
<dbReference type="RefSeq" id="WP_284360460.1">
    <property type="nucleotide sequence ID" value="NZ_BPFZ01000010.1"/>
</dbReference>
<evidence type="ECO:0000256" key="6">
    <source>
        <dbReference type="ARBA" id="ARBA00022884"/>
    </source>
</evidence>
<evidence type="ECO:0000256" key="1">
    <source>
        <dbReference type="ARBA" id="ARBA00001849"/>
    </source>
</evidence>
<dbReference type="InterPro" id="IPR003029">
    <property type="entry name" value="S1_domain"/>
</dbReference>
<evidence type="ECO:0000256" key="3">
    <source>
        <dbReference type="ARBA" id="ARBA00022722"/>
    </source>
</evidence>
<dbReference type="InterPro" id="IPR012340">
    <property type="entry name" value="NA-bd_OB-fold"/>
</dbReference>
<dbReference type="EC" id="3.1.13.1" evidence="7"/>
<evidence type="ECO:0000259" key="9">
    <source>
        <dbReference type="PROSITE" id="PS50126"/>
    </source>
</evidence>
<dbReference type="CDD" id="cd04471">
    <property type="entry name" value="S1_RNase_R"/>
    <property type="match status" value="1"/>
</dbReference>
<evidence type="ECO:0000256" key="2">
    <source>
        <dbReference type="ARBA" id="ARBA00022490"/>
    </source>
</evidence>
<comment type="function">
    <text evidence="7">3'-5' exoribonuclease that releases 5'-nucleoside monophosphates and is involved in maturation of structured RNAs.</text>
</comment>
<dbReference type="NCBIfam" id="TIGR00358">
    <property type="entry name" value="3_prime_RNase"/>
    <property type="match status" value="1"/>
</dbReference>
<dbReference type="Pfam" id="PF17876">
    <property type="entry name" value="CSD2"/>
    <property type="match status" value="1"/>
</dbReference>
<keyword evidence="3 7" id="KW-0540">Nuclease</keyword>
<dbReference type="SMART" id="SM00955">
    <property type="entry name" value="RNB"/>
    <property type="match status" value="1"/>
</dbReference>
<dbReference type="PANTHER" id="PTHR23355">
    <property type="entry name" value="RIBONUCLEASE"/>
    <property type="match status" value="1"/>
</dbReference>
<dbReference type="Pfam" id="PF00773">
    <property type="entry name" value="RNB"/>
    <property type="match status" value="1"/>
</dbReference>
<keyword evidence="11" id="KW-1185">Reference proteome</keyword>
<dbReference type="Pfam" id="PF00575">
    <property type="entry name" value="S1"/>
    <property type="match status" value="1"/>
</dbReference>
<gene>
    <name evidence="7 10" type="primary">rnr</name>
    <name evidence="10" type="ORF">PsB1_1684</name>
</gene>
<dbReference type="Gene3D" id="2.40.50.140">
    <property type="entry name" value="Nucleic acid-binding proteins"/>
    <property type="match status" value="1"/>
</dbReference>
<comment type="subcellular location">
    <subcellularLocation>
        <location evidence="7">Cytoplasm</location>
    </subcellularLocation>
</comment>
<evidence type="ECO:0000313" key="11">
    <source>
        <dbReference type="Proteomes" id="UP001161064"/>
    </source>
</evidence>
<feature type="region of interest" description="Disordered" evidence="8">
    <location>
        <begin position="748"/>
        <end position="775"/>
    </location>
</feature>
<dbReference type="InterPro" id="IPR004476">
    <property type="entry name" value="RNase_II/RNase_R"/>
</dbReference>
<keyword evidence="5 7" id="KW-0269">Exonuclease</keyword>
<keyword evidence="2 7" id="KW-0963">Cytoplasm</keyword>
<dbReference type="InterPro" id="IPR022966">
    <property type="entry name" value="RNase_II/R_CS"/>
</dbReference>
<protein>
    <recommendedName>
        <fullName evidence="7">Ribonuclease R</fullName>
        <shortName evidence="7">RNase R</shortName>
        <ecNumber evidence="7">3.1.13.1</ecNumber>
    </recommendedName>
</protein>
<accession>A0ABQ4PWT0</accession>
<organism evidence="10 11">
    <name type="scientific">Candidatus Phycosocius spiralis</name>
    <dbReference type="NCBI Taxonomy" id="2815099"/>
    <lineage>
        <taxon>Bacteria</taxon>
        <taxon>Pseudomonadati</taxon>
        <taxon>Pseudomonadota</taxon>
        <taxon>Alphaproteobacteria</taxon>
        <taxon>Caulobacterales</taxon>
        <taxon>Caulobacterales incertae sedis</taxon>
        <taxon>Candidatus Phycosocius</taxon>
    </lineage>
</organism>
<evidence type="ECO:0000256" key="4">
    <source>
        <dbReference type="ARBA" id="ARBA00022801"/>
    </source>
</evidence>
<keyword evidence="6 7" id="KW-0694">RNA-binding</keyword>
<dbReference type="NCBIfam" id="TIGR02063">
    <property type="entry name" value="RNase_R"/>
    <property type="match status" value="1"/>
</dbReference>
<dbReference type="HAMAP" id="MF_01895">
    <property type="entry name" value="RNase_R"/>
    <property type="match status" value="1"/>
</dbReference>
<comment type="catalytic activity">
    <reaction evidence="1 7">
        <text>Exonucleolytic cleavage in the 3'- to 5'-direction to yield nucleoside 5'-phosphates.</text>
        <dbReference type="EC" id="3.1.13.1"/>
    </reaction>
</comment>
<dbReference type="Proteomes" id="UP001161064">
    <property type="component" value="Unassembled WGS sequence"/>
</dbReference>
<dbReference type="InterPro" id="IPR011805">
    <property type="entry name" value="RNase_R"/>
</dbReference>
<comment type="similarity">
    <text evidence="7">Belongs to the RNR ribonuclease family. RNase R subfamily.</text>
</comment>
<dbReference type="InterPro" id="IPR040476">
    <property type="entry name" value="CSD2"/>
</dbReference>
<comment type="caution">
    <text evidence="10">The sequence shown here is derived from an EMBL/GenBank/DDBJ whole genome shotgun (WGS) entry which is preliminary data.</text>
</comment>
<dbReference type="PROSITE" id="PS50126">
    <property type="entry name" value="S1"/>
    <property type="match status" value="1"/>
</dbReference>
<evidence type="ECO:0000256" key="5">
    <source>
        <dbReference type="ARBA" id="ARBA00022839"/>
    </source>
</evidence>
<proteinExistence type="inferred from homology"/>
<evidence type="ECO:0000313" key="10">
    <source>
        <dbReference type="EMBL" id="GIU67530.1"/>
    </source>
</evidence>
<dbReference type="InterPro" id="IPR050180">
    <property type="entry name" value="RNR_Ribonuclease"/>
</dbReference>
<dbReference type="InterPro" id="IPR001900">
    <property type="entry name" value="RNase_II/R"/>
</dbReference>
<dbReference type="PROSITE" id="PS01175">
    <property type="entry name" value="RIBONUCLEASE_II"/>
    <property type="match status" value="1"/>
</dbReference>